<evidence type="ECO:0000256" key="1">
    <source>
        <dbReference type="ARBA" id="ARBA00000083"/>
    </source>
</evidence>
<comment type="caution">
    <text evidence="12">The sequence shown here is derived from an EMBL/GenBank/DDBJ whole genome shotgun (WGS) entry which is preliminary data.</text>
</comment>
<reference evidence="12" key="1">
    <citation type="submission" date="2022-06" db="EMBL/GenBank/DDBJ databases">
        <title>Sphingomicrobium sedimins sp. nov., a marine bacterium isolated from tidal flat.</title>
        <authorList>
            <person name="Kim C.-H."/>
            <person name="Yoo Y."/>
            <person name="Kim J.-J."/>
        </authorList>
    </citation>
    <scope>NUCLEOTIDE SEQUENCE</scope>
    <source>
        <strain evidence="12">GRR-S6-50</strain>
    </source>
</reference>
<dbReference type="AlphaFoldDB" id="A0A9X2J2T9"/>
<dbReference type="RefSeq" id="WP_252112002.1">
    <property type="nucleotide sequence ID" value="NZ_JAMSHT010000001.1"/>
</dbReference>
<organism evidence="12 13">
    <name type="scientific">Sphingomicrobium sediminis</name>
    <dbReference type="NCBI Taxonomy" id="2950949"/>
    <lineage>
        <taxon>Bacteria</taxon>
        <taxon>Pseudomonadati</taxon>
        <taxon>Pseudomonadota</taxon>
        <taxon>Alphaproteobacteria</taxon>
        <taxon>Sphingomonadales</taxon>
        <taxon>Sphingomonadaceae</taxon>
        <taxon>Sphingomicrobium</taxon>
    </lineage>
</organism>
<evidence type="ECO:0000256" key="9">
    <source>
        <dbReference type="ARBA" id="ARBA00023235"/>
    </source>
</evidence>
<comment type="catalytic activity">
    <reaction evidence="1 10">
        <text>UDP-alpha-D-glucose = UDP-alpha-D-galactose</text>
        <dbReference type="Rhea" id="RHEA:22168"/>
        <dbReference type="ChEBI" id="CHEBI:58885"/>
        <dbReference type="ChEBI" id="CHEBI:66914"/>
        <dbReference type="EC" id="5.1.3.2"/>
    </reaction>
</comment>
<evidence type="ECO:0000313" key="12">
    <source>
        <dbReference type="EMBL" id="MCM8556631.1"/>
    </source>
</evidence>
<comment type="subunit">
    <text evidence="10">Homodimer.</text>
</comment>
<evidence type="ECO:0000313" key="13">
    <source>
        <dbReference type="Proteomes" id="UP001155128"/>
    </source>
</evidence>
<dbReference type="PANTHER" id="PTHR43725:SF47">
    <property type="entry name" value="UDP-GLUCOSE 4-EPIMERASE"/>
    <property type="match status" value="1"/>
</dbReference>
<keyword evidence="8" id="KW-0299">Galactose metabolism</keyword>
<gene>
    <name evidence="12" type="primary">galE</name>
    <name evidence="12" type="ORF">NDO55_02195</name>
</gene>
<evidence type="ECO:0000256" key="6">
    <source>
        <dbReference type="ARBA" id="ARBA00018569"/>
    </source>
</evidence>
<dbReference type="Proteomes" id="UP001155128">
    <property type="component" value="Unassembled WGS sequence"/>
</dbReference>
<keyword evidence="10" id="KW-0119">Carbohydrate metabolism</keyword>
<accession>A0A9X2J2T9</accession>
<dbReference type="PANTHER" id="PTHR43725">
    <property type="entry name" value="UDP-GLUCOSE 4-EPIMERASE"/>
    <property type="match status" value="1"/>
</dbReference>
<evidence type="ECO:0000256" key="10">
    <source>
        <dbReference type="RuleBase" id="RU366046"/>
    </source>
</evidence>
<evidence type="ECO:0000256" key="2">
    <source>
        <dbReference type="ARBA" id="ARBA00001911"/>
    </source>
</evidence>
<sequence length="334" mass="36241">MRILLTGGTGYIGSHCAVALVEAGHEPVLVDNFANSKPDVADRIGQIVGRELTSEEGDIRDAAFLDAVFAKHHFDAVIHFAALKDVIASVDQPLEYYDVNVGGLTTLLAAMDRADVRSIVFSSTANIYGEPDYVPIDEQHPVSARNPYGQSKLAGERMISDIVAADPRWRGAILRYFNPVGAHETGLIGEDPSNRPSNLMPLVVAAAADPERQLSIFGTDYPTKDGTAERDFIHVSDLAEAHVAALDHLPEGGNVSVHNVGTGKSTSVRMLIHTFAMVNAQPVQCVEKPRREGDIASVWSSADKAEAELGWRAKRDLVEMCRDAWNFHRRGHGG</sequence>
<comment type="pathway">
    <text evidence="3 10">Carbohydrate metabolism; galactose metabolism.</text>
</comment>
<dbReference type="GO" id="GO:0006012">
    <property type="term" value="P:galactose metabolic process"/>
    <property type="evidence" value="ECO:0007669"/>
    <property type="project" value="UniProtKB-KW"/>
</dbReference>
<comment type="cofactor">
    <cofactor evidence="2 10">
        <name>NAD(+)</name>
        <dbReference type="ChEBI" id="CHEBI:57540"/>
    </cofactor>
</comment>
<evidence type="ECO:0000256" key="7">
    <source>
        <dbReference type="ARBA" id="ARBA00023027"/>
    </source>
</evidence>
<evidence type="ECO:0000256" key="4">
    <source>
        <dbReference type="ARBA" id="ARBA00007637"/>
    </source>
</evidence>
<dbReference type="GO" id="GO:0005829">
    <property type="term" value="C:cytosol"/>
    <property type="evidence" value="ECO:0007669"/>
    <property type="project" value="TreeGrafter"/>
</dbReference>
<dbReference type="InterPro" id="IPR001509">
    <property type="entry name" value="Epimerase_deHydtase"/>
</dbReference>
<dbReference type="GO" id="GO:0003978">
    <property type="term" value="F:UDP-glucose 4-epimerase activity"/>
    <property type="evidence" value="ECO:0007669"/>
    <property type="project" value="UniProtKB-UniRule"/>
</dbReference>
<dbReference type="SUPFAM" id="SSF51735">
    <property type="entry name" value="NAD(P)-binding Rossmann-fold domains"/>
    <property type="match status" value="1"/>
</dbReference>
<evidence type="ECO:0000256" key="8">
    <source>
        <dbReference type="ARBA" id="ARBA00023144"/>
    </source>
</evidence>
<proteinExistence type="inferred from homology"/>
<dbReference type="Gene3D" id="3.90.25.10">
    <property type="entry name" value="UDP-galactose 4-epimerase, domain 1"/>
    <property type="match status" value="1"/>
</dbReference>
<feature type="domain" description="NAD-dependent epimerase/dehydratase" evidence="11">
    <location>
        <begin position="3"/>
        <end position="261"/>
    </location>
</feature>
<dbReference type="CDD" id="cd05247">
    <property type="entry name" value="UDP_G4E_1_SDR_e"/>
    <property type="match status" value="1"/>
</dbReference>
<protein>
    <recommendedName>
        <fullName evidence="6 10">UDP-glucose 4-epimerase</fullName>
        <ecNumber evidence="5 10">5.1.3.2</ecNumber>
    </recommendedName>
</protein>
<dbReference type="InterPro" id="IPR005886">
    <property type="entry name" value="UDP_G4E"/>
</dbReference>
<dbReference type="EMBL" id="JAMSHT010000001">
    <property type="protein sequence ID" value="MCM8556631.1"/>
    <property type="molecule type" value="Genomic_DNA"/>
</dbReference>
<evidence type="ECO:0000256" key="5">
    <source>
        <dbReference type="ARBA" id="ARBA00013189"/>
    </source>
</evidence>
<dbReference type="NCBIfam" id="TIGR01179">
    <property type="entry name" value="galE"/>
    <property type="match status" value="1"/>
</dbReference>
<keyword evidence="7 10" id="KW-0520">NAD</keyword>
<name>A0A9X2J2T9_9SPHN</name>
<keyword evidence="13" id="KW-1185">Reference proteome</keyword>
<dbReference type="Gene3D" id="3.40.50.720">
    <property type="entry name" value="NAD(P)-binding Rossmann-like Domain"/>
    <property type="match status" value="1"/>
</dbReference>
<dbReference type="Pfam" id="PF01370">
    <property type="entry name" value="Epimerase"/>
    <property type="match status" value="1"/>
</dbReference>
<dbReference type="InterPro" id="IPR036291">
    <property type="entry name" value="NAD(P)-bd_dom_sf"/>
</dbReference>
<comment type="similarity">
    <text evidence="4 10">Belongs to the NAD(P)-dependent epimerase/dehydratase family.</text>
</comment>
<evidence type="ECO:0000256" key="3">
    <source>
        <dbReference type="ARBA" id="ARBA00004947"/>
    </source>
</evidence>
<evidence type="ECO:0000259" key="11">
    <source>
        <dbReference type="Pfam" id="PF01370"/>
    </source>
</evidence>
<keyword evidence="9 10" id="KW-0413">Isomerase</keyword>
<dbReference type="EC" id="5.1.3.2" evidence="5 10"/>